<dbReference type="SUPFAM" id="SSF54427">
    <property type="entry name" value="NTF2-like"/>
    <property type="match status" value="1"/>
</dbReference>
<gene>
    <name evidence="1" type="ORF">PPGU16_53130</name>
</gene>
<dbReference type="Pfam" id="PF07366">
    <property type="entry name" value="SnoaL"/>
    <property type="match status" value="1"/>
</dbReference>
<organism evidence="1 2">
    <name type="scientific">Paraburkholderia largidicola</name>
    <dbReference type="NCBI Taxonomy" id="3014751"/>
    <lineage>
        <taxon>Bacteria</taxon>
        <taxon>Pseudomonadati</taxon>
        <taxon>Pseudomonadota</taxon>
        <taxon>Betaproteobacteria</taxon>
        <taxon>Burkholderiales</taxon>
        <taxon>Burkholderiaceae</taxon>
        <taxon>Paraburkholderia</taxon>
    </lineage>
</organism>
<dbReference type="RefSeq" id="WP_180723418.1">
    <property type="nucleotide sequence ID" value="NZ_AP023175.1"/>
</dbReference>
<dbReference type="KEGG" id="plad:PPGU16_53130"/>
<dbReference type="InterPro" id="IPR032710">
    <property type="entry name" value="NTF2-like_dom_sf"/>
</dbReference>
<proteinExistence type="predicted"/>
<dbReference type="Gene3D" id="3.10.450.50">
    <property type="match status" value="1"/>
</dbReference>
<sequence>MNQESVALVEGFWKEVWQTPDNVEAVDSFVAEDFVVTTGGRDIVGRDAFKQWIRDFSAQIADLKFEIVNTFQSADGTLVSARFRIRGWNNGLMGFPADRRPVEFTGNAIWHVSEGRLVRNWVERSAFELYRDLQGVSHVHDPFAVARK</sequence>
<dbReference type="InterPro" id="IPR009959">
    <property type="entry name" value="Cyclase_SnoaL-like"/>
</dbReference>
<dbReference type="GO" id="GO:0030638">
    <property type="term" value="P:polyketide metabolic process"/>
    <property type="evidence" value="ECO:0007669"/>
    <property type="project" value="InterPro"/>
</dbReference>
<dbReference type="AlphaFoldDB" id="A0A7I8BTW0"/>
<protein>
    <recommendedName>
        <fullName evidence="3">SnoaL-like domain-containing protein</fullName>
    </recommendedName>
</protein>
<evidence type="ECO:0000313" key="2">
    <source>
        <dbReference type="Proteomes" id="UP000510888"/>
    </source>
</evidence>
<dbReference type="EMBL" id="AP023175">
    <property type="protein sequence ID" value="BCF92246.1"/>
    <property type="molecule type" value="Genomic_DNA"/>
</dbReference>
<name>A0A7I8BTW0_9BURK</name>
<evidence type="ECO:0000313" key="1">
    <source>
        <dbReference type="EMBL" id="BCF92246.1"/>
    </source>
</evidence>
<reference evidence="1 2" key="1">
    <citation type="journal article" date="2020" name="Genes (Basel)">
        <title>Genomic Comparison of Insect Gut Symbionts from Divergent Burkholderia Subclades.</title>
        <authorList>
            <person name="Takeshita K."/>
            <person name="Kikuchi Y."/>
        </authorList>
    </citation>
    <scope>NUCLEOTIDE SEQUENCE [LARGE SCALE GENOMIC DNA]</scope>
    <source>
        <strain evidence="1 2">PGU16</strain>
    </source>
</reference>
<dbReference type="Proteomes" id="UP000510888">
    <property type="component" value="Chromosome 2"/>
</dbReference>
<accession>A0A7I8BTW0</accession>
<keyword evidence="2" id="KW-1185">Reference proteome</keyword>
<evidence type="ECO:0008006" key="3">
    <source>
        <dbReference type="Google" id="ProtNLM"/>
    </source>
</evidence>